<name>A0AAV5MYM1_9GAMM</name>
<dbReference type="AlphaFoldDB" id="A0AAV5MYM1"/>
<sequence length="138" mass="15772">MVMERPTLGRRVFSEAFLGLRNAQMRRRPFLIYQLACVAAQIALASTIVSFYEILSLKVLCIFLIVAILLFWVWVNTLAKRFRDIGMKYAWLLALALCGAEHVVINYLIDSGLWARIFSILLILAIGAIPSNYARRHQ</sequence>
<evidence type="ECO:0008006" key="4">
    <source>
        <dbReference type="Google" id="ProtNLM"/>
    </source>
</evidence>
<keyword evidence="1" id="KW-1133">Transmembrane helix</keyword>
<feature type="transmembrane region" description="Helical" evidence="1">
    <location>
        <begin position="115"/>
        <end position="134"/>
    </location>
</feature>
<reference evidence="2" key="1">
    <citation type="submission" date="2022-06" db="EMBL/GenBank/DDBJ databases">
        <title>Draft genome sequences of Leminorella grimontii str. JCM5902.</title>
        <authorList>
            <person name="Wakabayashi Y."/>
            <person name="Kojima K."/>
        </authorList>
    </citation>
    <scope>NUCLEOTIDE SEQUENCE</scope>
    <source>
        <strain evidence="2">JCM 5902</strain>
    </source>
</reference>
<organism evidence="2 3">
    <name type="scientific">Leminorella grimontii</name>
    <dbReference type="NCBI Taxonomy" id="82981"/>
    <lineage>
        <taxon>Bacteria</taxon>
        <taxon>Pseudomonadati</taxon>
        <taxon>Pseudomonadota</taxon>
        <taxon>Gammaproteobacteria</taxon>
        <taxon>Enterobacterales</taxon>
        <taxon>Budviciaceae</taxon>
        <taxon>Leminorella</taxon>
    </lineage>
</organism>
<dbReference type="Proteomes" id="UP001058124">
    <property type="component" value="Unassembled WGS sequence"/>
</dbReference>
<keyword evidence="3" id="KW-1185">Reference proteome</keyword>
<comment type="caution">
    <text evidence="2">The sequence shown here is derived from an EMBL/GenBank/DDBJ whole genome shotgun (WGS) entry which is preliminary data.</text>
</comment>
<keyword evidence="1" id="KW-0812">Transmembrane</keyword>
<evidence type="ECO:0000313" key="2">
    <source>
        <dbReference type="EMBL" id="GKX54790.1"/>
    </source>
</evidence>
<dbReference type="EMBL" id="BRLH01000001">
    <property type="protein sequence ID" value="GKX54790.1"/>
    <property type="molecule type" value="Genomic_DNA"/>
</dbReference>
<keyword evidence="1" id="KW-0472">Membrane</keyword>
<proteinExistence type="predicted"/>
<protein>
    <recommendedName>
        <fullName evidence="4">DUF805 domain-containing protein</fullName>
    </recommendedName>
</protein>
<evidence type="ECO:0000256" key="1">
    <source>
        <dbReference type="SAM" id="Phobius"/>
    </source>
</evidence>
<feature type="transmembrane region" description="Helical" evidence="1">
    <location>
        <begin position="57"/>
        <end position="77"/>
    </location>
</feature>
<feature type="transmembrane region" description="Helical" evidence="1">
    <location>
        <begin position="30"/>
        <end position="51"/>
    </location>
</feature>
<evidence type="ECO:0000313" key="3">
    <source>
        <dbReference type="Proteomes" id="UP001058124"/>
    </source>
</evidence>
<accession>A0AAV5MYM1</accession>
<gene>
    <name evidence="2" type="ORF">SOASR030_09020</name>
</gene>
<feature type="transmembrane region" description="Helical" evidence="1">
    <location>
        <begin position="89"/>
        <end position="109"/>
    </location>
</feature>